<sequence>MTRHKKTRHKDLHKKKSYPSTSHFILASNKAKQQYSCIIKHFFNT</sequence>
<dbReference type="EMBL" id="GBRH01220689">
    <property type="protein sequence ID" value="JAD77206.1"/>
    <property type="molecule type" value="Transcribed_RNA"/>
</dbReference>
<evidence type="ECO:0000313" key="1">
    <source>
        <dbReference type="EMBL" id="JAD77206.1"/>
    </source>
</evidence>
<organism evidence="1">
    <name type="scientific">Arundo donax</name>
    <name type="common">Giant reed</name>
    <name type="synonym">Donax arundinaceus</name>
    <dbReference type="NCBI Taxonomy" id="35708"/>
    <lineage>
        <taxon>Eukaryota</taxon>
        <taxon>Viridiplantae</taxon>
        <taxon>Streptophyta</taxon>
        <taxon>Embryophyta</taxon>
        <taxon>Tracheophyta</taxon>
        <taxon>Spermatophyta</taxon>
        <taxon>Magnoliopsida</taxon>
        <taxon>Liliopsida</taxon>
        <taxon>Poales</taxon>
        <taxon>Poaceae</taxon>
        <taxon>PACMAD clade</taxon>
        <taxon>Arundinoideae</taxon>
        <taxon>Arundineae</taxon>
        <taxon>Arundo</taxon>
    </lineage>
</organism>
<dbReference type="AlphaFoldDB" id="A0A0A9CNP5"/>
<name>A0A0A9CNP5_ARUDO</name>
<protein>
    <submittedName>
        <fullName evidence="1">Uncharacterized protein</fullName>
    </submittedName>
</protein>
<accession>A0A0A9CNP5</accession>
<reference evidence="1" key="2">
    <citation type="journal article" date="2015" name="Data Brief">
        <title>Shoot transcriptome of the giant reed, Arundo donax.</title>
        <authorList>
            <person name="Barrero R.A."/>
            <person name="Guerrero F.D."/>
            <person name="Moolhuijzen P."/>
            <person name="Goolsby J.A."/>
            <person name="Tidwell J."/>
            <person name="Bellgard S.E."/>
            <person name="Bellgard M.I."/>
        </authorList>
    </citation>
    <scope>NUCLEOTIDE SEQUENCE</scope>
    <source>
        <tissue evidence="1">Shoot tissue taken approximately 20 cm above the soil surface</tissue>
    </source>
</reference>
<reference evidence="1" key="1">
    <citation type="submission" date="2014-09" db="EMBL/GenBank/DDBJ databases">
        <authorList>
            <person name="Magalhaes I.L.F."/>
            <person name="Oliveira U."/>
            <person name="Santos F.R."/>
            <person name="Vidigal T.H.D.A."/>
            <person name="Brescovit A.D."/>
            <person name="Santos A.J."/>
        </authorList>
    </citation>
    <scope>NUCLEOTIDE SEQUENCE</scope>
    <source>
        <tissue evidence="1">Shoot tissue taken approximately 20 cm above the soil surface</tissue>
    </source>
</reference>
<proteinExistence type="predicted"/>